<dbReference type="GO" id="GO:0016020">
    <property type="term" value="C:membrane"/>
    <property type="evidence" value="ECO:0007669"/>
    <property type="project" value="UniProtKB-SubCell"/>
</dbReference>
<feature type="transmembrane region" description="Helical" evidence="4">
    <location>
        <begin position="475"/>
        <end position="494"/>
    </location>
</feature>
<feature type="transmembrane region" description="Helical" evidence="4">
    <location>
        <begin position="315"/>
        <end position="336"/>
    </location>
</feature>
<evidence type="ECO:0000256" key="2">
    <source>
        <dbReference type="ARBA" id="ARBA00006727"/>
    </source>
</evidence>
<feature type="transmembrane region" description="Helical" evidence="4">
    <location>
        <begin position="440"/>
        <end position="463"/>
    </location>
</feature>
<evidence type="ECO:0000256" key="1">
    <source>
        <dbReference type="ARBA" id="ARBA00004141"/>
    </source>
</evidence>
<keyword evidence="4" id="KW-1133">Transmembrane helix</keyword>
<feature type="compositionally biased region" description="Basic and acidic residues" evidence="3">
    <location>
        <begin position="515"/>
        <end position="529"/>
    </location>
</feature>
<sequence length="576" mass="62460">MEVNWPRSWRAYFCWLGCFFLMFNSWGLVNAYGTFASYYMGHTLKGQAGGQLSLNLIGSTQSFLVLLFSGPVGRLLDAGHFRVVIGTGAFLVPFGLMMLSIAVPSGAGAKGNYAFIWLTQGLTTGLGMACYFVTSSQVAATWFPRRKGLAVGFVACGASVAGVIYPVMIRYITALIGFNNAVRCVAAVAAGTGFFSFVFATPDPHHEHPQPQSYRKLKTWIDTAAFKNTAFCWYMVSISFLFFGFYPVFFNLEEWAATRNFGYRDGLGAAENQGPPRPSGREDPIQTFWLLSIMNGSSTCGRLIMAFLSDSFGPLNMHIATTLISALLILLFWTFAASTTHAIAFCVLFGAFSGAVIGLPPAGVANILANNFARIALSRTVSTSRAPSLHLNHAATAADDDTLAALPTTLPPATLQNLRQVAMADDLGPSFDPHTRLGQWVGMMYSGAAVPALAGPVIAGALIQHYRDYITVQMWSGACLVLSAACMGVARYHLPSRGGLRWNERTMSFLPWRAQSEREHAEERKDRNRSSPVPQHPKGAIFAHSIAQFREARLLDVVIVAIQDGGSYIDTGDGAL</sequence>
<dbReference type="SUPFAM" id="SSF103473">
    <property type="entry name" value="MFS general substrate transporter"/>
    <property type="match status" value="1"/>
</dbReference>
<feature type="transmembrane region" description="Helical" evidence="4">
    <location>
        <begin position="148"/>
        <end position="168"/>
    </location>
</feature>
<organism evidence="5 6">
    <name type="scientific">Lophium mytilinum</name>
    <dbReference type="NCBI Taxonomy" id="390894"/>
    <lineage>
        <taxon>Eukaryota</taxon>
        <taxon>Fungi</taxon>
        <taxon>Dikarya</taxon>
        <taxon>Ascomycota</taxon>
        <taxon>Pezizomycotina</taxon>
        <taxon>Dothideomycetes</taxon>
        <taxon>Pleosporomycetidae</taxon>
        <taxon>Mytilinidiales</taxon>
        <taxon>Mytilinidiaceae</taxon>
        <taxon>Lophium</taxon>
    </lineage>
</organism>
<dbReference type="OrthoDB" id="6509908at2759"/>
<name>A0A6A6R8J3_9PEZI</name>
<dbReference type="AlphaFoldDB" id="A0A6A6R8J3"/>
<dbReference type="EMBL" id="MU004183">
    <property type="protein sequence ID" value="KAF2500722.1"/>
    <property type="molecule type" value="Genomic_DNA"/>
</dbReference>
<feature type="transmembrane region" description="Helical" evidence="4">
    <location>
        <begin position="12"/>
        <end position="32"/>
    </location>
</feature>
<gene>
    <name evidence="5" type="ORF">BU16DRAFT_547469</name>
</gene>
<keyword evidence="6" id="KW-1185">Reference proteome</keyword>
<feature type="transmembrane region" description="Helical" evidence="4">
    <location>
        <begin position="81"/>
        <end position="103"/>
    </location>
</feature>
<dbReference type="InterPro" id="IPR011701">
    <property type="entry name" value="MFS"/>
</dbReference>
<dbReference type="PANTHER" id="PTHR11360:SF234">
    <property type="entry name" value="MFS-TYPE TRANSPORTER DBAD-RELATED"/>
    <property type="match status" value="1"/>
</dbReference>
<dbReference type="InterPro" id="IPR036259">
    <property type="entry name" value="MFS_trans_sf"/>
</dbReference>
<proteinExistence type="inferred from homology"/>
<dbReference type="Pfam" id="PF07690">
    <property type="entry name" value="MFS_1"/>
    <property type="match status" value="1"/>
</dbReference>
<evidence type="ECO:0000313" key="6">
    <source>
        <dbReference type="Proteomes" id="UP000799750"/>
    </source>
</evidence>
<evidence type="ECO:0000256" key="4">
    <source>
        <dbReference type="SAM" id="Phobius"/>
    </source>
</evidence>
<dbReference type="InterPro" id="IPR050327">
    <property type="entry name" value="Proton-linked_MCT"/>
</dbReference>
<evidence type="ECO:0000313" key="5">
    <source>
        <dbReference type="EMBL" id="KAF2500722.1"/>
    </source>
</evidence>
<protein>
    <submittedName>
        <fullName evidence="5">MFS general substrate transporter</fullName>
    </submittedName>
</protein>
<dbReference type="GO" id="GO:0022857">
    <property type="term" value="F:transmembrane transporter activity"/>
    <property type="evidence" value="ECO:0007669"/>
    <property type="project" value="InterPro"/>
</dbReference>
<keyword evidence="4" id="KW-0812">Transmembrane</keyword>
<dbReference type="Proteomes" id="UP000799750">
    <property type="component" value="Unassembled WGS sequence"/>
</dbReference>
<dbReference type="PANTHER" id="PTHR11360">
    <property type="entry name" value="MONOCARBOXYLATE TRANSPORTER"/>
    <property type="match status" value="1"/>
</dbReference>
<feature type="transmembrane region" description="Helical" evidence="4">
    <location>
        <begin position="342"/>
        <end position="369"/>
    </location>
</feature>
<feature type="transmembrane region" description="Helical" evidence="4">
    <location>
        <begin position="115"/>
        <end position="136"/>
    </location>
</feature>
<feature type="transmembrane region" description="Helical" evidence="4">
    <location>
        <begin position="231"/>
        <end position="250"/>
    </location>
</feature>
<feature type="region of interest" description="Disordered" evidence="3">
    <location>
        <begin position="514"/>
        <end position="537"/>
    </location>
</feature>
<feature type="transmembrane region" description="Helical" evidence="4">
    <location>
        <begin position="180"/>
        <end position="200"/>
    </location>
</feature>
<reference evidence="5" key="1">
    <citation type="journal article" date="2020" name="Stud. Mycol.">
        <title>101 Dothideomycetes genomes: a test case for predicting lifestyles and emergence of pathogens.</title>
        <authorList>
            <person name="Haridas S."/>
            <person name="Albert R."/>
            <person name="Binder M."/>
            <person name="Bloem J."/>
            <person name="Labutti K."/>
            <person name="Salamov A."/>
            <person name="Andreopoulos B."/>
            <person name="Baker S."/>
            <person name="Barry K."/>
            <person name="Bills G."/>
            <person name="Bluhm B."/>
            <person name="Cannon C."/>
            <person name="Castanera R."/>
            <person name="Culley D."/>
            <person name="Daum C."/>
            <person name="Ezra D."/>
            <person name="Gonzalez J."/>
            <person name="Henrissat B."/>
            <person name="Kuo A."/>
            <person name="Liang C."/>
            <person name="Lipzen A."/>
            <person name="Lutzoni F."/>
            <person name="Magnuson J."/>
            <person name="Mondo S."/>
            <person name="Nolan M."/>
            <person name="Ohm R."/>
            <person name="Pangilinan J."/>
            <person name="Park H.-J."/>
            <person name="Ramirez L."/>
            <person name="Alfaro M."/>
            <person name="Sun H."/>
            <person name="Tritt A."/>
            <person name="Yoshinaga Y."/>
            <person name="Zwiers L.-H."/>
            <person name="Turgeon B."/>
            <person name="Goodwin S."/>
            <person name="Spatafora J."/>
            <person name="Crous P."/>
            <person name="Grigoriev I."/>
        </authorList>
    </citation>
    <scope>NUCLEOTIDE SEQUENCE</scope>
    <source>
        <strain evidence="5">CBS 269.34</strain>
    </source>
</reference>
<accession>A0A6A6R8J3</accession>
<evidence type="ECO:0000256" key="3">
    <source>
        <dbReference type="SAM" id="MobiDB-lite"/>
    </source>
</evidence>
<comment type="similarity">
    <text evidence="2">Belongs to the major facilitator superfamily. Monocarboxylate porter (TC 2.A.1.13) family.</text>
</comment>
<keyword evidence="4" id="KW-0472">Membrane</keyword>
<dbReference type="Gene3D" id="1.20.1250.20">
    <property type="entry name" value="MFS general substrate transporter like domains"/>
    <property type="match status" value="2"/>
</dbReference>
<comment type="subcellular location">
    <subcellularLocation>
        <location evidence="1">Membrane</location>
        <topology evidence="1">Multi-pass membrane protein</topology>
    </subcellularLocation>
</comment>